<sequence length="218" mass="25090">MWVALAADAGYHSEANLKQLAERGIAAWICDNHYRSRDPRYARQAKHKTTPDTLWDKSAKENKTRCFRPQDFQLAEDHSHCLCPAGKRLYANGSNCTIGGRHAIKFCGAERDCLPCERRSQCLRKPDTTKTRQVAFFMGKRDGTQSHTERMKARIDSDTGKRMIAARFATVEPVFGNLRHNKRLTRFTLRGRQKVDAQWKLWCMMHNIEKLAHHGYAG</sequence>
<dbReference type="InterPro" id="IPR025668">
    <property type="entry name" value="Tnp_DDE_dom"/>
</dbReference>
<accession>A0A944H9A8</accession>
<protein>
    <submittedName>
        <fullName evidence="2">Transposase</fullName>
    </submittedName>
</protein>
<gene>
    <name evidence="2" type="ORF">I8J34_17875</name>
</gene>
<dbReference type="AlphaFoldDB" id="A0A944H9A8"/>
<dbReference type="PANTHER" id="PTHR33408">
    <property type="entry name" value="TRANSPOSASE"/>
    <property type="match status" value="1"/>
</dbReference>
<name>A0A944H9A8_DENI1</name>
<evidence type="ECO:0000259" key="1">
    <source>
        <dbReference type="Pfam" id="PF13751"/>
    </source>
</evidence>
<comment type="caution">
    <text evidence="2">The sequence shown here is derived from an EMBL/GenBank/DDBJ whole genome shotgun (WGS) entry which is preliminary data.</text>
</comment>
<dbReference type="Proteomes" id="UP000694660">
    <property type="component" value="Unassembled WGS sequence"/>
</dbReference>
<evidence type="ECO:0000313" key="2">
    <source>
        <dbReference type="EMBL" id="MBT0963054.1"/>
    </source>
</evidence>
<feature type="domain" description="Transposase DDE" evidence="1">
    <location>
        <begin position="82"/>
        <end position="212"/>
    </location>
</feature>
<evidence type="ECO:0000313" key="3">
    <source>
        <dbReference type="Proteomes" id="UP000694660"/>
    </source>
</evidence>
<organism evidence="2 3">
    <name type="scientific">Denitromonas iodatirespirans</name>
    <dbReference type="NCBI Taxonomy" id="2795389"/>
    <lineage>
        <taxon>Bacteria</taxon>
        <taxon>Pseudomonadati</taxon>
        <taxon>Pseudomonadota</taxon>
        <taxon>Betaproteobacteria</taxon>
        <taxon>Rhodocyclales</taxon>
        <taxon>Zoogloeaceae</taxon>
        <taxon>Denitromonas</taxon>
    </lineage>
</organism>
<dbReference type="EMBL" id="JAEKFT010000024">
    <property type="protein sequence ID" value="MBT0963054.1"/>
    <property type="molecule type" value="Genomic_DNA"/>
</dbReference>
<dbReference type="Pfam" id="PF13751">
    <property type="entry name" value="DDE_Tnp_1_6"/>
    <property type="match status" value="1"/>
</dbReference>
<keyword evidence="3" id="KW-1185">Reference proteome</keyword>
<dbReference type="PANTHER" id="PTHR33408:SF2">
    <property type="entry name" value="TRANSPOSASE DDE DOMAIN-CONTAINING PROTEIN"/>
    <property type="match status" value="1"/>
</dbReference>
<reference evidence="3" key="1">
    <citation type="journal article" date="2022" name="ISME J.">
        <title>Genetic and phylogenetic analysis of dissimilatory iodate-reducing bacteria identifies potential niches across the world's oceans.</title>
        <authorList>
            <person name="Reyes-Umana V."/>
            <person name="Henning Z."/>
            <person name="Lee K."/>
            <person name="Barnum T.P."/>
            <person name="Coates J.D."/>
        </authorList>
    </citation>
    <scope>NUCLEOTIDE SEQUENCE [LARGE SCALE GENOMIC DNA]</scope>
    <source>
        <strain evidence="3">IR12</strain>
    </source>
</reference>
<proteinExistence type="predicted"/>